<proteinExistence type="predicted"/>
<dbReference type="AlphaFoldDB" id="A0A5J4RXQ2"/>
<accession>A0A5J4RXQ2</accession>
<organism evidence="1">
    <name type="scientific">termite gut metagenome</name>
    <dbReference type="NCBI Taxonomy" id="433724"/>
    <lineage>
        <taxon>unclassified sequences</taxon>
        <taxon>metagenomes</taxon>
        <taxon>organismal metagenomes</taxon>
    </lineage>
</organism>
<evidence type="ECO:0000313" key="1">
    <source>
        <dbReference type="EMBL" id="KAA6337763.1"/>
    </source>
</evidence>
<gene>
    <name evidence="1" type="ORF">EZS27_014192</name>
</gene>
<name>A0A5J4RXQ2_9ZZZZ</name>
<sequence>MNAIQKSVYEQYPTYMEFINAQEPEQMLLNYDNIHSIKEAISVIRLSVSEMNEIYGGDLKSMLL</sequence>
<comment type="caution">
    <text evidence="1">The sequence shown here is derived from an EMBL/GenBank/DDBJ whole genome shotgun (WGS) entry which is preliminary data.</text>
</comment>
<dbReference type="EMBL" id="SNRY01000673">
    <property type="protein sequence ID" value="KAA6337763.1"/>
    <property type="molecule type" value="Genomic_DNA"/>
</dbReference>
<protein>
    <submittedName>
        <fullName evidence="1">Uncharacterized protein</fullName>
    </submittedName>
</protein>
<reference evidence="1" key="1">
    <citation type="submission" date="2019-03" db="EMBL/GenBank/DDBJ databases">
        <title>Single cell metagenomics reveals metabolic interactions within the superorganism composed of flagellate Streblomastix strix and complex community of Bacteroidetes bacteria on its surface.</title>
        <authorList>
            <person name="Treitli S.C."/>
            <person name="Kolisko M."/>
            <person name="Husnik F."/>
            <person name="Keeling P."/>
            <person name="Hampl V."/>
        </authorList>
    </citation>
    <scope>NUCLEOTIDE SEQUENCE</scope>
    <source>
        <strain evidence="1">STM</strain>
    </source>
</reference>